<proteinExistence type="predicted"/>
<protein>
    <submittedName>
        <fullName evidence="1">Uncharacterized protein</fullName>
    </submittedName>
</protein>
<reference evidence="1" key="2">
    <citation type="submission" date="2021-04" db="EMBL/GenBank/DDBJ databases">
        <authorList>
            <person name="Gilroy R."/>
        </authorList>
    </citation>
    <scope>NUCLEOTIDE SEQUENCE</scope>
    <source>
        <strain evidence="1">ChiHjej12B11-14209</strain>
    </source>
</reference>
<comment type="caution">
    <text evidence="1">The sequence shown here is derived from an EMBL/GenBank/DDBJ whole genome shotgun (WGS) entry which is preliminary data.</text>
</comment>
<evidence type="ECO:0000313" key="2">
    <source>
        <dbReference type="Proteomes" id="UP000824062"/>
    </source>
</evidence>
<evidence type="ECO:0000313" key="1">
    <source>
        <dbReference type="EMBL" id="HIZ45629.1"/>
    </source>
</evidence>
<accession>A0A9D2EXE5</accession>
<sequence>MTASKDLREGVSPETDELASTLMGDALDLLAAGEPFEVLLAVQTADGETSSYEFEDDGAEACLEAARAKVSQVAGAQRYAIAYEGAVADEDGAYAVALLLEFGERGWRAYSAFSLVEGKGTGDGFTWSDPAPAGEMPALL</sequence>
<dbReference type="AlphaFoldDB" id="A0A9D2EXE5"/>
<name>A0A9D2EXE5_9ACTN</name>
<reference evidence="1" key="1">
    <citation type="journal article" date="2021" name="PeerJ">
        <title>Extensive microbial diversity within the chicken gut microbiome revealed by metagenomics and culture.</title>
        <authorList>
            <person name="Gilroy R."/>
            <person name="Ravi A."/>
            <person name="Getino M."/>
            <person name="Pursley I."/>
            <person name="Horton D.L."/>
            <person name="Alikhan N.F."/>
            <person name="Baker D."/>
            <person name="Gharbi K."/>
            <person name="Hall N."/>
            <person name="Watson M."/>
            <person name="Adriaenssens E.M."/>
            <person name="Foster-Nyarko E."/>
            <person name="Jarju S."/>
            <person name="Secka A."/>
            <person name="Antonio M."/>
            <person name="Oren A."/>
            <person name="Chaudhuri R.R."/>
            <person name="La Ragione R."/>
            <person name="Hildebrand F."/>
            <person name="Pallen M.J."/>
        </authorList>
    </citation>
    <scope>NUCLEOTIDE SEQUENCE</scope>
    <source>
        <strain evidence="1">ChiHjej12B11-14209</strain>
    </source>
</reference>
<gene>
    <name evidence="1" type="ORF">IAA19_01195</name>
</gene>
<dbReference type="Proteomes" id="UP000824062">
    <property type="component" value="Unassembled WGS sequence"/>
</dbReference>
<dbReference type="EMBL" id="DXBM01000014">
    <property type="protein sequence ID" value="HIZ45629.1"/>
    <property type="molecule type" value="Genomic_DNA"/>
</dbReference>
<organism evidence="1 2">
    <name type="scientific">Candidatus Olsenella pullistercoris</name>
    <dbReference type="NCBI Taxonomy" id="2838712"/>
    <lineage>
        <taxon>Bacteria</taxon>
        <taxon>Bacillati</taxon>
        <taxon>Actinomycetota</taxon>
        <taxon>Coriobacteriia</taxon>
        <taxon>Coriobacteriales</taxon>
        <taxon>Atopobiaceae</taxon>
        <taxon>Olsenella</taxon>
    </lineage>
</organism>